<reference evidence="1" key="1">
    <citation type="journal article" date="2021" name="Proc. Natl. Acad. Sci. U.S.A.">
        <title>A Catalog of Tens of Thousands of Viruses from Human Metagenomes Reveals Hidden Associations with Chronic Diseases.</title>
        <authorList>
            <person name="Tisza M.J."/>
            <person name="Buck C.B."/>
        </authorList>
    </citation>
    <scope>NUCLEOTIDE SEQUENCE</scope>
    <source>
        <strain evidence="1">CtuBK6</strain>
    </source>
</reference>
<name>A0A8S5TI09_9CAUD</name>
<organism evidence="1">
    <name type="scientific">Siphoviridae sp. ctuBK6</name>
    <dbReference type="NCBI Taxonomy" id="2827963"/>
    <lineage>
        <taxon>Viruses</taxon>
        <taxon>Duplodnaviria</taxon>
        <taxon>Heunggongvirae</taxon>
        <taxon>Uroviricota</taxon>
        <taxon>Caudoviricetes</taxon>
    </lineage>
</organism>
<sequence length="98" mass="12361">MDYKELKEQLRETWRRYYLFVRCDKYMVNAFNRTLEDLNHLKFEGYRIIEDYDTRHQFAQTISEMMTLGQLFGKYKLHHRILKFIKYLYLTYKFNKLP</sequence>
<protein>
    <submittedName>
        <fullName evidence="1">Uncharacterized protein</fullName>
    </submittedName>
</protein>
<dbReference type="EMBL" id="BK032826">
    <property type="protein sequence ID" value="DAF62675.1"/>
    <property type="molecule type" value="Genomic_DNA"/>
</dbReference>
<evidence type="ECO:0000313" key="1">
    <source>
        <dbReference type="EMBL" id="DAF62675.1"/>
    </source>
</evidence>
<proteinExistence type="predicted"/>
<accession>A0A8S5TI09</accession>